<feature type="transmembrane region" description="Helical" evidence="2">
    <location>
        <begin position="225"/>
        <end position="245"/>
    </location>
</feature>
<keyword evidence="2" id="KW-0812">Transmembrane</keyword>
<reference evidence="3 4" key="1">
    <citation type="submission" date="2016-07" db="EMBL/GenBank/DDBJ databases">
        <title>Pervasive Adenine N6-methylation of Active Genes in Fungi.</title>
        <authorList>
            <consortium name="DOE Joint Genome Institute"/>
            <person name="Mondo S.J."/>
            <person name="Dannebaum R.O."/>
            <person name="Kuo R.C."/>
            <person name="Labutti K."/>
            <person name="Haridas S."/>
            <person name="Kuo A."/>
            <person name="Salamov A."/>
            <person name="Ahrendt S.R."/>
            <person name="Lipzen A."/>
            <person name="Sullivan W."/>
            <person name="Andreopoulos W.B."/>
            <person name="Clum A."/>
            <person name="Lindquist E."/>
            <person name="Daum C."/>
            <person name="Ramamoorthy G.K."/>
            <person name="Gryganskyi A."/>
            <person name="Culley D."/>
            <person name="Magnuson J.K."/>
            <person name="James T.Y."/>
            <person name="O'Malley M.A."/>
            <person name="Stajich J.E."/>
            <person name="Spatafora J.W."/>
            <person name="Visel A."/>
            <person name="Grigoriev I.V."/>
        </authorList>
    </citation>
    <scope>NUCLEOTIDE SEQUENCE [LARGE SCALE GENOMIC DNA]</scope>
    <source>
        <strain evidence="3 4">NRRL 3116</strain>
    </source>
</reference>
<accession>A0A1Y2GIK3</accession>
<evidence type="ECO:0000256" key="2">
    <source>
        <dbReference type="SAM" id="Phobius"/>
    </source>
</evidence>
<feature type="region of interest" description="Disordered" evidence="1">
    <location>
        <begin position="324"/>
        <end position="354"/>
    </location>
</feature>
<dbReference type="EMBL" id="MCFF01000030">
    <property type="protein sequence ID" value="ORZ10670.1"/>
    <property type="molecule type" value="Genomic_DNA"/>
</dbReference>
<dbReference type="InParanoid" id="A0A1Y2GIK3"/>
<evidence type="ECO:0000256" key="1">
    <source>
        <dbReference type="SAM" id="MobiDB-lite"/>
    </source>
</evidence>
<organism evidence="3 4">
    <name type="scientific">Lobosporangium transversale</name>
    <dbReference type="NCBI Taxonomy" id="64571"/>
    <lineage>
        <taxon>Eukaryota</taxon>
        <taxon>Fungi</taxon>
        <taxon>Fungi incertae sedis</taxon>
        <taxon>Mucoromycota</taxon>
        <taxon>Mortierellomycotina</taxon>
        <taxon>Mortierellomycetes</taxon>
        <taxon>Mortierellales</taxon>
        <taxon>Mortierellaceae</taxon>
        <taxon>Lobosporangium</taxon>
    </lineage>
</organism>
<dbReference type="RefSeq" id="XP_021879391.1">
    <property type="nucleotide sequence ID" value="XM_022026680.1"/>
</dbReference>
<protein>
    <submittedName>
        <fullName evidence="3">Uncharacterized protein</fullName>
    </submittedName>
</protein>
<evidence type="ECO:0000313" key="3">
    <source>
        <dbReference type="EMBL" id="ORZ10670.1"/>
    </source>
</evidence>
<dbReference type="Proteomes" id="UP000193648">
    <property type="component" value="Unassembled WGS sequence"/>
</dbReference>
<feature type="compositionally biased region" description="Polar residues" evidence="1">
    <location>
        <begin position="345"/>
        <end position="354"/>
    </location>
</feature>
<evidence type="ECO:0000313" key="4">
    <source>
        <dbReference type="Proteomes" id="UP000193648"/>
    </source>
</evidence>
<sequence length="354" mass="40374">MNKFAEDFQLLCQPVFLTDSNKPYPGMIRMTRMDRMDQFKIIISYCANGSNESNSIRILISIRMVRIGALLSTDPLHSFVIFKRIEWSFIPEGDLKEFQDLLEQSEGKRGTYSLKTWEANVILRFKVYEAHNNALPMNESESWYVKNIWNILLDLTHSTFVKKGRFYISFESTSIQIGVVKIGRLDKGENSTKSLKDGRKICKFLKGMSDLICSRHRDARSVRDGLVLHGIILSGLSITFLLFVYVGGQFHRLFTHEEKALTESWSYSNTMSIIRAFVLLGKRLKDTEKYIYESTSTTENNIEAELHGASVPVSKGSSISTEFPPTITTPYNSPPSSLLLKRSRASNQAFTEQS</sequence>
<comment type="caution">
    <text evidence="3">The sequence shown here is derived from an EMBL/GenBank/DDBJ whole genome shotgun (WGS) entry which is preliminary data.</text>
</comment>
<proteinExistence type="predicted"/>
<keyword evidence="4" id="KW-1185">Reference proteome</keyword>
<dbReference type="OrthoDB" id="2266051at2759"/>
<keyword evidence="2" id="KW-1133">Transmembrane helix</keyword>
<gene>
    <name evidence="3" type="ORF">BCR41DRAFT_372411</name>
</gene>
<keyword evidence="2" id="KW-0472">Membrane</keyword>
<dbReference type="AlphaFoldDB" id="A0A1Y2GIK3"/>
<dbReference type="GeneID" id="33568523"/>
<name>A0A1Y2GIK3_9FUNG</name>